<proteinExistence type="predicted"/>
<reference evidence="1 2" key="1">
    <citation type="submission" date="2014-06" db="EMBL/GenBank/DDBJ databases">
        <title>Evolutionary Origins and Diversification of the Mycorrhizal Mutualists.</title>
        <authorList>
            <consortium name="DOE Joint Genome Institute"/>
            <consortium name="Mycorrhizal Genomics Consortium"/>
            <person name="Kohler A."/>
            <person name="Kuo A."/>
            <person name="Nagy L.G."/>
            <person name="Floudas D."/>
            <person name="Copeland A."/>
            <person name="Barry K.W."/>
            <person name="Cichocki N."/>
            <person name="Veneault-Fourrey C."/>
            <person name="LaButti K."/>
            <person name="Lindquist E.A."/>
            <person name="Lipzen A."/>
            <person name="Lundell T."/>
            <person name="Morin E."/>
            <person name="Murat C."/>
            <person name="Riley R."/>
            <person name="Ohm R."/>
            <person name="Sun H."/>
            <person name="Tunlid A."/>
            <person name="Henrissat B."/>
            <person name="Grigoriev I.V."/>
            <person name="Hibbett D.S."/>
            <person name="Martin F."/>
        </authorList>
    </citation>
    <scope>NUCLEOTIDE SEQUENCE [LARGE SCALE GENOMIC DNA]</scope>
    <source>
        <strain evidence="1 2">SS14</strain>
    </source>
</reference>
<dbReference type="AlphaFoldDB" id="A0A0C9V579"/>
<dbReference type="HOGENOM" id="CLU_161754_1_0_1"/>
<keyword evidence="2" id="KW-1185">Reference proteome</keyword>
<name>A0A0C9V579_SPHS4</name>
<feature type="non-terminal residue" evidence="1">
    <location>
        <position position="1"/>
    </location>
</feature>
<gene>
    <name evidence="1" type="ORF">M422DRAFT_85088</name>
</gene>
<evidence type="ECO:0000313" key="1">
    <source>
        <dbReference type="EMBL" id="KIJ32660.1"/>
    </source>
</evidence>
<organism evidence="1 2">
    <name type="scientific">Sphaerobolus stellatus (strain SS14)</name>
    <dbReference type="NCBI Taxonomy" id="990650"/>
    <lineage>
        <taxon>Eukaryota</taxon>
        <taxon>Fungi</taxon>
        <taxon>Dikarya</taxon>
        <taxon>Basidiomycota</taxon>
        <taxon>Agaricomycotina</taxon>
        <taxon>Agaricomycetes</taxon>
        <taxon>Phallomycetidae</taxon>
        <taxon>Geastrales</taxon>
        <taxon>Sphaerobolaceae</taxon>
        <taxon>Sphaerobolus</taxon>
    </lineage>
</organism>
<evidence type="ECO:0000313" key="2">
    <source>
        <dbReference type="Proteomes" id="UP000054279"/>
    </source>
</evidence>
<protein>
    <submittedName>
        <fullName evidence="1">Uncharacterized protein</fullName>
    </submittedName>
</protein>
<dbReference type="EMBL" id="KN837224">
    <property type="protein sequence ID" value="KIJ32660.1"/>
    <property type="molecule type" value="Genomic_DNA"/>
</dbReference>
<dbReference type="OrthoDB" id="3256444at2759"/>
<dbReference type="Proteomes" id="UP000054279">
    <property type="component" value="Unassembled WGS sequence"/>
</dbReference>
<accession>A0A0C9V579</accession>
<sequence length="69" mass="7917">QQAAITDHFRKAEPTERVIPYSDNLFREAAIEWLIATDQIQAIYPIQALEHPKFHEMINIASQAKNGVK</sequence>
<feature type="non-terminal residue" evidence="1">
    <location>
        <position position="69"/>
    </location>
</feature>